<feature type="compositionally biased region" description="Basic residues" evidence="3">
    <location>
        <begin position="1"/>
        <end position="11"/>
    </location>
</feature>
<evidence type="ECO:0000313" key="4">
    <source>
        <dbReference type="EMBL" id="CAK0864943.1"/>
    </source>
</evidence>
<sequence>ERRLFCSRRRLPGGDAPARAGGGGPRGEAAPRHTPRGAPRPRGTATGGALIAARPDPSGCHRRRARFARSCGRLVGRRGAMSAGSPAQEPAAPQRLVYETPWPAYALAWSADPRPGVRLAVGSCLEQDSNKIHVVEQAEDRTGALELKAAVDHPLAPTKLMWRPSCAETGKGDDLLVSASTIGCPALEAPGGQAGAGGEAREHALVAGEPRHGARDRLRLEHRKHREDRLFLG</sequence>
<feature type="region of interest" description="Disordered" evidence="3">
    <location>
        <begin position="1"/>
        <end position="63"/>
    </location>
</feature>
<dbReference type="Proteomes" id="UP001189429">
    <property type="component" value="Unassembled WGS sequence"/>
</dbReference>
<evidence type="ECO:0000313" key="5">
    <source>
        <dbReference type="Proteomes" id="UP001189429"/>
    </source>
</evidence>
<feature type="non-terminal residue" evidence="4">
    <location>
        <position position="1"/>
    </location>
</feature>
<reference evidence="4" key="1">
    <citation type="submission" date="2023-10" db="EMBL/GenBank/DDBJ databases">
        <authorList>
            <person name="Chen Y."/>
            <person name="Shah S."/>
            <person name="Dougan E. K."/>
            <person name="Thang M."/>
            <person name="Chan C."/>
        </authorList>
    </citation>
    <scope>NUCLEOTIDE SEQUENCE [LARGE SCALE GENOMIC DNA]</scope>
</reference>
<organism evidence="4 5">
    <name type="scientific">Prorocentrum cordatum</name>
    <dbReference type="NCBI Taxonomy" id="2364126"/>
    <lineage>
        <taxon>Eukaryota</taxon>
        <taxon>Sar</taxon>
        <taxon>Alveolata</taxon>
        <taxon>Dinophyceae</taxon>
        <taxon>Prorocentrales</taxon>
        <taxon>Prorocentraceae</taxon>
        <taxon>Prorocentrum</taxon>
    </lineage>
</organism>
<accession>A0ABN9V014</accession>
<gene>
    <name evidence="4" type="ORF">PCOR1329_LOCUS52639</name>
</gene>
<proteinExistence type="predicted"/>
<keyword evidence="2" id="KW-0677">Repeat</keyword>
<evidence type="ECO:0000256" key="2">
    <source>
        <dbReference type="ARBA" id="ARBA00022737"/>
    </source>
</evidence>
<keyword evidence="5" id="KW-1185">Reference proteome</keyword>
<protein>
    <submittedName>
        <fullName evidence="4">Uncharacterized protein</fullName>
    </submittedName>
</protein>
<dbReference type="InterPro" id="IPR045159">
    <property type="entry name" value="DCAF7-like"/>
</dbReference>
<keyword evidence="1" id="KW-0853">WD repeat</keyword>
<name>A0ABN9V014_9DINO</name>
<dbReference type="PANTHER" id="PTHR19919">
    <property type="entry name" value="WD REPEAT CONTAINING PROTEIN"/>
    <property type="match status" value="1"/>
</dbReference>
<comment type="caution">
    <text evidence="4">The sequence shown here is derived from an EMBL/GenBank/DDBJ whole genome shotgun (WGS) entry which is preliminary data.</text>
</comment>
<dbReference type="EMBL" id="CAUYUJ010016407">
    <property type="protein sequence ID" value="CAK0864943.1"/>
    <property type="molecule type" value="Genomic_DNA"/>
</dbReference>
<evidence type="ECO:0000256" key="3">
    <source>
        <dbReference type="SAM" id="MobiDB-lite"/>
    </source>
</evidence>
<evidence type="ECO:0000256" key="1">
    <source>
        <dbReference type="ARBA" id="ARBA00022574"/>
    </source>
</evidence>